<keyword evidence="2" id="KW-1185">Reference proteome</keyword>
<comment type="caution">
    <text evidence="1">The sequence shown here is derived from an EMBL/GenBank/DDBJ whole genome shotgun (WGS) entry which is preliminary data.</text>
</comment>
<dbReference type="AlphaFoldDB" id="A0A8J6B0Y2"/>
<dbReference type="EMBL" id="JAHDYR010000007">
    <property type="protein sequence ID" value="KAG9396075.1"/>
    <property type="molecule type" value="Genomic_DNA"/>
</dbReference>
<sequence length="112" mass="12646">MGDRQVISGCNDCGQLGLGHENEKTGFVDLPFRVGRPITYDHFNVVLSRRQLLFIRRVPENIAESGLLPGYSKNDKCLTPTPLRFPERVKGFYSNLIWVTEGKTVFYNGGAR</sequence>
<proteinExistence type="predicted"/>
<accession>A0A8J6B0Y2</accession>
<organism evidence="1 2">
    <name type="scientific">Carpediemonas membranifera</name>
    <dbReference type="NCBI Taxonomy" id="201153"/>
    <lineage>
        <taxon>Eukaryota</taxon>
        <taxon>Metamonada</taxon>
        <taxon>Carpediemonas-like organisms</taxon>
        <taxon>Carpediemonas</taxon>
    </lineage>
</organism>
<dbReference type="Proteomes" id="UP000717585">
    <property type="component" value="Unassembled WGS sequence"/>
</dbReference>
<gene>
    <name evidence="1" type="ORF">J8273_2427</name>
</gene>
<protein>
    <submittedName>
        <fullName evidence="1">Uncharacterized protein</fullName>
    </submittedName>
</protein>
<name>A0A8J6B0Y2_9EUKA</name>
<evidence type="ECO:0000313" key="2">
    <source>
        <dbReference type="Proteomes" id="UP000717585"/>
    </source>
</evidence>
<evidence type="ECO:0000313" key="1">
    <source>
        <dbReference type="EMBL" id="KAG9396075.1"/>
    </source>
</evidence>
<dbReference type="OrthoDB" id="10256179at2759"/>
<reference evidence="1" key="1">
    <citation type="submission" date="2021-05" db="EMBL/GenBank/DDBJ databases">
        <title>A free-living protist that lacks canonical eukaryotic 1 DNA replication and segregation systems.</title>
        <authorList>
            <person name="Salas-Leiva D.E."/>
            <person name="Tromer E.C."/>
            <person name="Curtis B.A."/>
            <person name="Jerlstrom-Hultqvist J."/>
            <person name="Kolisko M."/>
            <person name="Yi Z."/>
            <person name="Salas-Leiva J.S."/>
            <person name="Gallot-Lavallee L."/>
            <person name="Kops G.J.P.L."/>
            <person name="Archibald J.M."/>
            <person name="Simpson A.G.B."/>
            <person name="Roger A.J."/>
        </authorList>
    </citation>
    <scope>NUCLEOTIDE SEQUENCE</scope>
    <source>
        <strain evidence="1">BICM</strain>
    </source>
</reference>